<feature type="compositionally biased region" description="Basic residues" evidence="1">
    <location>
        <begin position="1"/>
        <end position="10"/>
    </location>
</feature>
<evidence type="ECO:0000256" key="1">
    <source>
        <dbReference type="SAM" id="MobiDB-lite"/>
    </source>
</evidence>
<sequence>MARGKQKKSRTAFLNSFKDDVRGRRRSGKGGGRGSIRIFDDEETLESNLAGGLVSVRGRGKKREEAFQLKYSRRYEDLVFIQEEMVGVSNSMSSKPSSAKRKSSKRHGAGLQNDASNDANAPVRGNDSVAHKNRKMRKSGSHAYNTVVYNYGNGGVGPTAITSVEVCLSFSLPRSVSAFSWLLWEFHLQLSHIWVTLYHPRDKVDSIP</sequence>
<evidence type="ECO:0000313" key="3">
    <source>
        <dbReference type="Proteomes" id="UP001633002"/>
    </source>
</evidence>
<protein>
    <submittedName>
        <fullName evidence="2">Uncharacterized protein</fullName>
    </submittedName>
</protein>
<proteinExistence type="predicted"/>
<keyword evidence="3" id="KW-1185">Reference proteome</keyword>
<accession>A0ABD3GMZ5</accession>
<name>A0ABD3GMZ5_9MARC</name>
<feature type="region of interest" description="Disordered" evidence="1">
    <location>
        <begin position="1"/>
        <end position="36"/>
    </location>
</feature>
<dbReference type="AlphaFoldDB" id="A0ABD3GMZ5"/>
<feature type="compositionally biased region" description="Basic residues" evidence="1">
    <location>
        <begin position="98"/>
        <end position="108"/>
    </location>
</feature>
<dbReference type="Proteomes" id="UP001633002">
    <property type="component" value="Unassembled WGS sequence"/>
</dbReference>
<organism evidence="2 3">
    <name type="scientific">Riccia sorocarpa</name>
    <dbReference type="NCBI Taxonomy" id="122646"/>
    <lineage>
        <taxon>Eukaryota</taxon>
        <taxon>Viridiplantae</taxon>
        <taxon>Streptophyta</taxon>
        <taxon>Embryophyta</taxon>
        <taxon>Marchantiophyta</taxon>
        <taxon>Marchantiopsida</taxon>
        <taxon>Marchantiidae</taxon>
        <taxon>Marchantiales</taxon>
        <taxon>Ricciaceae</taxon>
        <taxon>Riccia</taxon>
    </lineage>
</organism>
<feature type="region of interest" description="Disordered" evidence="1">
    <location>
        <begin position="90"/>
        <end position="138"/>
    </location>
</feature>
<reference evidence="2 3" key="1">
    <citation type="submission" date="2024-09" db="EMBL/GenBank/DDBJ databases">
        <title>Chromosome-scale assembly of Riccia sorocarpa.</title>
        <authorList>
            <person name="Paukszto L."/>
        </authorList>
    </citation>
    <scope>NUCLEOTIDE SEQUENCE [LARGE SCALE GENOMIC DNA]</scope>
    <source>
        <strain evidence="2">LP-2024</strain>
        <tissue evidence="2">Aerial parts of the thallus</tissue>
    </source>
</reference>
<gene>
    <name evidence="2" type="ORF">R1sor_022197</name>
</gene>
<comment type="caution">
    <text evidence="2">The sequence shown here is derived from an EMBL/GenBank/DDBJ whole genome shotgun (WGS) entry which is preliminary data.</text>
</comment>
<dbReference type="EMBL" id="JBJQOH010000007">
    <property type="protein sequence ID" value="KAL3679241.1"/>
    <property type="molecule type" value="Genomic_DNA"/>
</dbReference>
<evidence type="ECO:0000313" key="2">
    <source>
        <dbReference type="EMBL" id="KAL3679241.1"/>
    </source>
</evidence>